<comment type="caution">
    <text evidence="1">The sequence shown here is derived from an EMBL/GenBank/DDBJ whole genome shotgun (WGS) entry which is preliminary data.</text>
</comment>
<evidence type="ECO:0000313" key="2">
    <source>
        <dbReference type="Proteomes" id="UP000451233"/>
    </source>
</evidence>
<reference evidence="1 2" key="1">
    <citation type="submission" date="2019-11" db="EMBL/GenBank/DDBJ databases">
        <title>Pedobacter sp. HMF7056 Genome sequencing and assembly.</title>
        <authorList>
            <person name="Kang H."/>
            <person name="Kim H."/>
            <person name="Joh K."/>
        </authorList>
    </citation>
    <scope>NUCLEOTIDE SEQUENCE [LARGE SCALE GENOMIC DNA]</scope>
    <source>
        <strain evidence="1 2">HMF7056</strain>
    </source>
</reference>
<proteinExistence type="predicted"/>
<dbReference type="Proteomes" id="UP000451233">
    <property type="component" value="Unassembled WGS sequence"/>
</dbReference>
<accession>A0A7K1Y162</accession>
<dbReference type="EMBL" id="WVHS01000003">
    <property type="protein sequence ID" value="MXV16818.1"/>
    <property type="molecule type" value="Genomic_DNA"/>
</dbReference>
<dbReference type="AlphaFoldDB" id="A0A7K1Y162"/>
<gene>
    <name evidence="1" type="ORF">GS398_16065</name>
</gene>
<keyword evidence="2" id="KW-1185">Reference proteome</keyword>
<dbReference type="RefSeq" id="WP_160907790.1">
    <property type="nucleotide sequence ID" value="NZ_WVHS01000003.1"/>
</dbReference>
<name>A0A7K1Y162_9SPHI</name>
<protein>
    <submittedName>
        <fullName evidence="1">Uncharacterized protein</fullName>
    </submittedName>
</protein>
<organism evidence="1 2">
    <name type="scientific">Hufsiella ginkgonis</name>
    <dbReference type="NCBI Taxonomy" id="2695274"/>
    <lineage>
        <taxon>Bacteria</taxon>
        <taxon>Pseudomonadati</taxon>
        <taxon>Bacteroidota</taxon>
        <taxon>Sphingobacteriia</taxon>
        <taxon>Sphingobacteriales</taxon>
        <taxon>Sphingobacteriaceae</taxon>
        <taxon>Hufsiella</taxon>
    </lineage>
</organism>
<evidence type="ECO:0000313" key="1">
    <source>
        <dbReference type="EMBL" id="MXV16818.1"/>
    </source>
</evidence>
<sequence length="267" mass="30098">MMKHWTLATVIACLLLAVGAIIYAFHEKSLRDQQEEALLAQKKTVQAEATIIARKVDKEGLEHVTIAAAENIISASHASTTAVSVGILDTTAMAIGILKKQIENLTLINTTLKADNLRAKMELDEKKRPVYSYSDKYLDLAYRPGNPTDSADRGSFDFKYNADLNITQYWKRRWFLGAKKSFIDIYSNDPRTTVNGVKRLSVVQNEPRFGLRVQGVTGYNLTTGATSAGPGIQFDFKRFSFQGSYQYNFQEQEWRPGLQTRVDLVRF</sequence>